<reference evidence="2 3" key="1">
    <citation type="submission" date="2018-06" db="EMBL/GenBank/DDBJ databases">
        <authorList>
            <consortium name="Pathogen Informatics"/>
            <person name="Doyle S."/>
        </authorList>
    </citation>
    <scope>NUCLEOTIDE SEQUENCE [LARGE SCALE GENOMIC DNA]</scope>
    <source>
        <strain evidence="3">NCTC 11391</strain>
    </source>
</reference>
<dbReference type="RefSeq" id="WP_002960133.1">
    <property type="nucleotide sequence ID" value="NZ_UHFA01000002.1"/>
</dbReference>
<organism evidence="2 3">
    <name type="scientific">Streptococcus downei MFe28</name>
    <dbReference type="NCBI Taxonomy" id="764290"/>
    <lineage>
        <taxon>Bacteria</taxon>
        <taxon>Bacillati</taxon>
        <taxon>Bacillota</taxon>
        <taxon>Bacilli</taxon>
        <taxon>Lactobacillales</taxon>
        <taxon>Streptococcaceae</taxon>
        <taxon>Streptococcus</taxon>
    </lineage>
</organism>
<feature type="domain" description="Ketopantoate reductase N-terminal" evidence="1">
    <location>
        <begin position="3"/>
        <end position="101"/>
    </location>
</feature>
<sequence length="325" mass="36923">MKILVVGLGVIGTSYGYLFQKAGHEVQHLLREDSPKRSLTSLSVQVLDGRQDKQGRAFKDTYQIKPCNQKDYDFIFVSVAKGQVGDVIDDLDRLAITGSLILACGIWQTRAELDQDLGNHDYILGYPVAGGNLIENCLTFCLFDHFMLESEEKSKLSNYQQLVQVFDDCQIKLEVPDDMLEWIWLHMAINAGVIAVVASSARTGEGKAIAENLMDSRKLLAQAVRCIRETLTIAEAKGVNLKNYGKEIWIYRMPICLSSRLMKRLFAKNLLSRKIMSLHSNLPDLLFICQKFFDLGKKKEIPAPNFNQAYLTFWDKLKYLENEEL</sequence>
<evidence type="ECO:0000259" key="1">
    <source>
        <dbReference type="Pfam" id="PF02558"/>
    </source>
</evidence>
<protein>
    <submittedName>
        <fullName evidence="2">Ketopantoate reductase ApbA/PanE domain-containing protein</fullName>
    </submittedName>
</protein>
<evidence type="ECO:0000313" key="2">
    <source>
        <dbReference type="EMBL" id="SUN35917.1"/>
    </source>
</evidence>
<dbReference type="InterPro" id="IPR036291">
    <property type="entry name" value="NAD(P)-bd_dom_sf"/>
</dbReference>
<dbReference type="OrthoDB" id="9793586at2"/>
<name>A0A380JET4_STRDO</name>
<keyword evidence="3" id="KW-1185">Reference proteome</keyword>
<dbReference type="InterPro" id="IPR013332">
    <property type="entry name" value="KPR_N"/>
</dbReference>
<dbReference type="Pfam" id="PF02558">
    <property type="entry name" value="ApbA"/>
    <property type="match status" value="1"/>
</dbReference>
<dbReference type="Proteomes" id="UP000254082">
    <property type="component" value="Unassembled WGS sequence"/>
</dbReference>
<accession>A0A380JET4</accession>
<dbReference type="Gene3D" id="3.40.50.720">
    <property type="entry name" value="NAD(P)-binding Rossmann-like Domain"/>
    <property type="match status" value="1"/>
</dbReference>
<gene>
    <name evidence="2" type="ORF">NCTC11391_00956</name>
</gene>
<dbReference type="SUPFAM" id="SSF51735">
    <property type="entry name" value="NAD(P)-binding Rossmann-fold domains"/>
    <property type="match status" value="1"/>
</dbReference>
<evidence type="ECO:0000313" key="3">
    <source>
        <dbReference type="Proteomes" id="UP000254082"/>
    </source>
</evidence>
<dbReference type="GeneID" id="93923505"/>
<proteinExistence type="predicted"/>
<dbReference type="AlphaFoldDB" id="A0A380JET4"/>
<dbReference type="EMBL" id="UHFA01000002">
    <property type="protein sequence ID" value="SUN35917.1"/>
    <property type="molecule type" value="Genomic_DNA"/>
</dbReference>